<dbReference type="RefSeq" id="WP_379284120.1">
    <property type="nucleotide sequence ID" value="NZ_JBHUGF010000011.1"/>
</dbReference>
<name>A0ABW4UX66_9BACL</name>
<keyword evidence="2" id="KW-0472">Membrane</keyword>
<keyword evidence="1" id="KW-0808">Transferase</keyword>
<evidence type="ECO:0000256" key="2">
    <source>
        <dbReference type="SAM" id="Phobius"/>
    </source>
</evidence>
<gene>
    <name evidence="3" type="ORF">ACFSGI_19380</name>
</gene>
<proteinExistence type="predicted"/>
<feature type="transmembrane region" description="Helical" evidence="2">
    <location>
        <begin position="240"/>
        <end position="259"/>
    </location>
</feature>
<feature type="transmembrane region" description="Helical" evidence="2">
    <location>
        <begin position="167"/>
        <end position="185"/>
    </location>
</feature>
<feature type="transmembrane region" description="Helical" evidence="2">
    <location>
        <begin position="265"/>
        <end position="282"/>
    </location>
</feature>
<reference evidence="4" key="1">
    <citation type="journal article" date="2019" name="Int. J. Syst. Evol. Microbiol.">
        <title>The Global Catalogue of Microorganisms (GCM) 10K type strain sequencing project: providing services to taxonomists for standard genome sequencing and annotation.</title>
        <authorList>
            <consortium name="The Broad Institute Genomics Platform"/>
            <consortium name="The Broad Institute Genome Sequencing Center for Infectious Disease"/>
            <person name="Wu L."/>
            <person name="Ma J."/>
        </authorList>
    </citation>
    <scope>NUCLEOTIDE SEQUENCE [LARGE SCALE GENOMIC DNA]</scope>
    <source>
        <strain evidence="4">CGMCC 1.15067</strain>
    </source>
</reference>
<feature type="transmembrane region" description="Helical" evidence="2">
    <location>
        <begin position="52"/>
        <end position="71"/>
    </location>
</feature>
<feature type="transmembrane region" description="Helical" evidence="2">
    <location>
        <begin position="112"/>
        <end position="131"/>
    </location>
</feature>
<dbReference type="InterPro" id="IPR026046">
    <property type="entry name" value="UBIAD1"/>
</dbReference>
<evidence type="ECO:0000256" key="1">
    <source>
        <dbReference type="ARBA" id="ARBA00022679"/>
    </source>
</evidence>
<protein>
    <submittedName>
        <fullName evidence="3">Prenyltransferase</fullName>
    </submittedName>
</protein>
<feature type="transmembrane region" description="Helical" evidence="2">
    <location>
        <begin position="21"/>
        <end position="46"/>
    </location>
</feature>
<evidence type="ECO:0000313" key="4">
    <source>
        <dbReference type="Proteomes" id="UP001597403"/>
    </source>
</evidence>
<dbReference type="PANTHER" id="PTHR13929:SF0">
    <property type="entry name" value="UBIA PRENYLTRANSFERASE DOMAIN-CONTAINING PROTEIN 1"/>
    <property type="match status" value="1"/>
</dbReference>
<dbReference type="EMBL" id="JBHUGF010000011">
    <property type="protein sequence ID" value="MFD1992133.1"/>
    <property type="molecule type" value="Genomic_DNA"/>
</dbReference>
<evidence type="ECO:0000313" key="3">
    <source>
        <dbReference type="EMBL" id="MFD1992133.1"/>
    </source>
</evidence>
<keyword evidence="2" id="KW-1133">Transmembrane helix</keyword>
<keyword evidence="4" id="KW-1185">Reference proteome</keyword>
<keyword evidence="2" id="KW-0812">Transmembrane</keyword>
<organism evidence="3 4">
    <name type="scientific">Paenibacillus nicotianae</name>
    <dbReference type="NCBI Taxonomy" id="1526551"/>
    <lineage>
        <taxon>Bacteria</taxon>
        <taxon>Bacillati</taxon>
        <taxon>Bacillota</taxon>
        <taxon>Bacilli</taxon>
        <taxon>Bacillales</taxon>
        <taxon>Paenibacillaceae</taxon>
        <taxon>Paenibacillus</taxon>
    </lineage>
</organism>
<feature type="transmembrane region" description="Helical" evidence="2">
    <location>
        <begin position="191"/>
        <end position="209"/>
    </location>
</feature>
<accession>A0ABW4UX66</accession>
<sequence length="314" mass="34090">MKGANCLNPSAMLLLKNTLRLLRPIAVITSSVVIIFSGVFPLFAYYDLPKGILSAVSLLLLVGCFIIHGALTHALNDYTDYLSGTDQHSPAYLSGGSRVIQEGRIAPQTLKWIGYGLAIGLLVVAGVLAVFGYYPLALLLVIGVWGAASYSMPPLRFSYIPLAGEWLSTFPSAFFLGLAGVWIMLGDFPEWAVQNAVINALYCIAWVMIHHIPDLQADQQASPVKRTSVVWSVAMFGPKYSSLPAIVYLILIGLCAFWLGTDRLWAAIGVAVIAILSIFLIVKTDIQDAEQVTACEKKLLLIAMITAIWLGIFI</sequence>
<dbReference type="CDD" id="cd13962">
    <property type="entry name" value="PT_UbiA_UBIAD1"/>
    <property type="match status" value="1"/>
</dbReference>
<comment type="caution">
    <text evidence="3">The sequence shown here is derived from an EMBL/GenBank/DDBJ whole genome shotgun (WGS) entry which is preliminary data.</text>
</comment>
<feature type="transmembrane region" description="Helical" evidence="2">
    <location>
        <begin position="294"/>
        <end position="312"/>
    </location>
</feature>
<dbReference type="Proteomes" id="UP001597403">
    <property type="component" value="Unassembled WGS sequence"/>
</dbReference>
<dbReference type="PANTHER" id="PTHR13929">
    <property type="entry name" value="1,4-DIHYDROXY-2-NAPHTHOATE OCTAPRENYLTRANSFERASE"/>
    <property type="match status" value="1"/>
</dbReference>